<feature type="domain" description="Fibronectin type-III" evidence="11">
    <location>
        <begin position="1402"/>
        <end position="1497"/>
    </location>
</feature>
<evidence type="ECO:0000256" key="2">
    <source>
        <dbReference type="ARBA" id="ARBA00022692"/>
    </source>
</evidence>
<accession>A0AAE1Z5H3</accession>
<evidence type="ECO:0000256" key="9">
    <source>
        <dbReference type="SAM" id="SignalP"/>
    </source>
</evidence>
<comment type="subcellular location">
    <subcellularLocation>
        <location evidence="1">Membrane</location>
        <topology evidence="1">Single-pass type I membrane protein</topology>
    </subcellularLocation>
</comment>
<keyword evidence="5 8" id="KW-0472">Membrane</keyword>
<feature type="domain" description="Fibronectin type-III" evidence="11">
    <location>
        <begin position="687"/>
        <end position="783"/>
    </location>
</feature>
<feature type="domain" description="Fibronectin type-III" evidence="11">
    <location>
        <begin position="917"/>
        <end position="1012"/>
    </location>
</feature>
<protein>
    <recommendedName>
        <fullName evidence="14">Protein-tyrosine-phosphatase</fullName>
    </recommendedName>
</protein>
<evidence type="ECO:0000313" key="12">
    <source>
        <dbReference type="EMBL" id="KAK4467900.1"/>
    </source>
</evidence>
<comment type="caution">
    <text evidence="12">The sequence shown here is derived from an EMBL/GenBank/DDBJ whole genome shotgun (WGS) entry which is preliminary data.</text>
</comment>
<organism evidence="12 13">
    <name type="scientific">Schistosoma mekongi</name>
    <name type="common">Parasitic worm</name>
    <dbReference type="NCBI Taxonomy" id="38744"/>
    <lineage>
        <taxon>Eukaryota</taxon>
        <taxon>Metazoa</taxon>
        <taxon>Spiralia</taxon>
        <taxon>Lophotrochozoa</taxon>
        <taxon>Platyhelminthes</taxon>
        <taxon>Trematoda</taxon>
        <taxon>Digenea</taxon>
        <taxon>Strigeidida</taxon>
        <taxon>Schistosomatoidea</taxon>
        <taxon>Schistosomatidae</taxon>
        <taxon>Schistosoma</taxon>
    </lineage>
</organism>
<dbReference type="Pfam" id="PF07679">
    <property type="entry name" value="I-set"/>
    <property type="match status" value="1"/>
</dbReference>
<evidence type="ECO:0000256" key="4">
    <source>
        <dbReference type="ARBA" id="ARBA00022989"/>
    </source>
</evidence>
<dbReference type="PROSITE" id="PS50835">
    <property type="entry name" value="IG_LIKE"/>
    <property type="match status" value="2"/>
</dbReference>
<dbReference type="GO" id="GO:0016020">
    <property type="term" value="C:membrane"/>
    <property type="evidence" value="ECO:0007669"/>
    <property type="project" value="UniProtKB-SubCell"/>
</dbReference>
<feature type="signal peptide" evidence="9">
    <location>
        <begin position="1"/>
        <end position="15"/>
    </location>
</feature>
<feature type="compositionally biased region" description="Polar residues" evidence="7">
    <location>
        <begin position="1057"/>
        <end position="1070"/>
    </location>
</feature>
<feature type="compositionally biased region" description="Polar residues" evidence="7">
    <location>
        <begin position="1961"/>
        <end position="1977"/>
    </location>
</feature>
<dbReference type="CDD" id="cd00063">
    <property type="entry name" value="FN3"/>
    <property type="match status" value="5"/>
</dbReference>
<dbReference type="InterPro" id="IPR003961">
    <property type="entry name" value="FN3_dom"/>
</dbReference>
<dbReference type="InterPro" id="IPR036179">
    <property type="entry name" value="Ig-like_dom_sf"/>
</dbReference>
<dbReference type="PANTHER" id="PTHR13817:SF166">
    <property type="entry name" value="NEURONAL IGCAM-RELATED"/>
    <property type="match status" value="1"/>
</dbReference>
<feature type="compositionally biased region" description="Low complexity" evidence="7">
    <location>
        <begin position="2042"/>
        <end position="2061"/>
    </location>
</feature>
<evidence type="ECO:0000256" key="1">
    <source>
        <dbReference type="ARBA" id="ARBA00004479"/>
    </source>
</evidence>
<feature type="domain" description="Fibronectin type-III" evidence="11">
    <location>
        <begin position="1090"/>
        <end position="1184"/>
    </location>
</feature>
<dbReference type="InterPro" id="IPR007110">
    <property type="entry name" value="Ig-like_dom"/>
</dbReference>
<reference evidence="12" key="1">
    <citation type="submission" date="2022-04" db="EMBL/GenBank/DDBJ databases">
        <authorList>
            <person name="Xu L."/>
            <person name="Lv Z."/>
        </authorList>
    </citation>
    <scope>NUCLEOTIDE SEQUENCE</scope>
    <source>
        <strain evidence="12">LV_2022a</strain>
    </source>
</reference>
<feature type="region of interest" description="Disordered" evidence="7">
    <location>
        <begin position="1958"/>
        <end position="2066"/>
    </location>
</feature>
<evidence type="ECO:0000313" key="13">
    <source>
        <dbReference type="Proteomes" id="UP001292079"/>
    </source>
</evidence>
<evidence type="ECO:0000256" key="6">
    <source>
        <dbReference type="ARBA" id="ARBA00023180"/>
    </source>
</evidence>
<dbReference type="InterPro" id="IPR050964">
    <property type="entry name" value="Striated_Muscle_Regulatory"/>
</dbReference>
<dbReference type="SMART" id="SM00060">
    <property type="entry name" value="FN3"/>
    <property type="match status" value="6"/>
</dbReference>
<feature type="region of interest" description="Disordered" evidence="7">
    <location>
        <begin position="1621"/>
        <end position="1642"/>
    </location>
</feature>
<dbReference type="InterPro" id="IPR013098">
    <property type="entry name" value="Ig_I-set"/>
</dbReference>
<keyword evidence="4 8" id="KW-1133">Transmembrane helix</keyword>
<feature type="chain" id="PRO_5042016952" description="Protein-tyrosine-phosphatase" evidence="9">
    <location>
        <begin position="16"/>
        <end position="2123"/>
    </location>
</feature>
<dbReference type="FunFam" id="2.60.40.10:FF:000028">
    <property type="entry name" value="Neuronal cell adhesion molecule"/>
    <property type="match status" value="1"/>
</dbReference>
<dbReference type="EMBL" id="JALJAT010000008">
    <property type="protein sequence ID" value="KAK4467900.1"/>
    <property type="molecule type" value="Genomic_DNA"/>
</dbReference>
<feature type="domain" description="Ig-like" evidence="10">
    <location>
        <begin position="564"/>
        <end position="665"/>
    </location>
</feature>
<keyword evidence="3" id="KW-0677">Repeat</keyword>
<dbReference type="InterPro" id="IPR010560">
    <property type="entry name" value="Neogenin_C"/>
</dbReference>
<feature type="region of interest" description="Disordered" evidence="7">
    <location>
        <begin position="375"/>
        <end position="395"/>
    </location>
</feature>
<keyword evidence="13" id="KW-1185">Reference proteome</keyword>
<feature type="transmembrane region" description="Helical" evidence="8">
    <location>
        <begin position="1573"/>
        <end position="1595"/>
    </location>
</feature>
<dbReference type="Pfam" id="PF06583">
    <property type="entry name" value="Neogenin_C"/>
    <property type="match status" value="1"/>
</dbReference>
<feature type="region of interest" description="Disordered" evidence="7">
    <location>
        <begin position="1043"/>
        <end position="1070"/>
    </location>
</feature>
<dbReference type="InterPro" id="IPR003599">
    <property type="entry name" value="Ig_sub"/>
</dbReference>
<sequence>MRGVLIFMYCISVLANISLNVKFIHEPKDSCIPWRGQSQLICKVDHPRATYSWLTIRHAPLDLIFLDGRLHFLKESDVLFEKSEAVVENSSFISINPFDGRLLLKHPTSVDKINRSKSLMINYNSWLEGSYRCKASIPGHGSLVSRAANIRLSDLFLEPNLPTTHGLLSNSHQPLITEFQQYSTASVSAETMTMTAATIDSNKHPGLGGGSFYPGELVVLRCPLITISSVKPIIRWFHVTSDVMVMQPVGFDTDLSHSTWPNSYEAITLDGGRWLEIHLGYLNTSTTTSQNHQFDQSKWNENLGYFDNDDADKKLHPNEHYFRAGFGEYFCEVHIPALQQENDIINQSVKMGLNNTGPYIPVTLFTSTSSPSAFSSTSSSSSSTPVNKSQSSNPNDIIHWSVQPVELVQVEFPSTFMHSVELISTAFSRNVKNQQIHLDQLQQQKQPFELWRKVNSSVTLLCASNIRQFNSDNRKLHRSGALWFNSSRLGDGGYGIQWTKDGEVLSDKLFQTTYSRFRVVASASLLINNVQHVDTGVYSCQVVNRILNSVFDERSIKLIIGSSPVLIDASSDELQAKLHFEQLIWCKFKSDYVTIIQWRKNGELIQDSEYFRIINNFTKFFNSSNHNEEIITQIKIQRILQNDSGYFQCLAENRFGSIQYTINLNVVQSNSIDYINDGIDNSMFMIIPTNVRVWNISDTHAYVMWDEPQWYLSKPLMYFLQIESDDSSGHLTVNTTKSVVLLADLQPETKYTLKIFPGLSQDFGELSNKNNNFASVHFITKPLIHRPAAVKDIVAESWKYGTLTISWKTPLPDDAGNVLEDKIASYQIILRSLTSKPNDDDDNNNTADFVSHKPIGINVRTSELITQDDRLSYTVLDLTPDAFYQITVYPISEGNITGRVAYLTSSPRVASRPPSKPPMNVHVHSIGAHVATVSWQPPPMKYRNGQLIVYRINISCEDWLRSRFIMVRNKLSQLIQGLTSGTEYELTVSAATRAGNGPDSEILTFTTMTQKNEADIDAENNKNTDGYMLSNDALSEDFATSIVDHHQQQQKKQQAQPSLSDNKQSASSSLGPVENLKWLAEEHSLLIMWSPPVPRMPSNSRKSINTHFNPPLRSKVRRGTNISHYIVSWGKMHPGPDSVELPRNQTSYSIQKLDQDTTYFIKVVVVGKNQEMKEAFISARTKPSSPNEHLPIPLNLHVSSSDSNWAILTWDKPECIQQSQNTYNNINVDRIILERSQPNQLMKASLTKADCSKNNNKQYLIKFYQVAYQIIGYASNRTKTNNVNGRNNVADDIGDKNGVELLSNVNHQQVSRPPLDKTQYMISVTENWVKLENLQFGRLYSVVVRAVGEKNLNNLQVITTNDNQELNNLLYSEWSLEQIIETPEQKPSDSPRDISLIGLTGVGSSDQQQDQQSVSIQISWQPPLHPNGPLTGYLLYFTMNHSLPLLDWSKRRLPPDSLNTVISGLSYNAIYAFRLKATNLFGDGPISSVKFYRTPDIYGQGGGTLTLSDHEYAKLHSSISSTSLKQHLDDDDRIVNYPADLIFVKQPINDAKKHRSNMSAIGTVLYSPVKNSWLIIGIMIGFLIIILIIIMMSLLCRKHRRHFSGPLMNYKLGHNLSHLPEGDNLTESNTATHRNNTNNTSNSLAIQSFGRKRKCLTKSSFGAGAIAGNQDVALLMSNGEALLAASDYGGVGQQQQSLALSSNLMVSSGGLLVTTMSNMLTTSMNLSGTVGGASSGVSGSGAGQVSSTAITPNQGILYNNNQNNINAGSYSWDHDSDSLQFASVSQERTRDNSGQSPNITTGHGQNTPTNAGSVGGSTNSAHGSIGTPTRIVPNLAYHHEVHGFPNDAALGGYSYPTVSLIPNIVNPMLHPSNCRMPIDRFPSMVASPPPQMVYTGQSSGRYPNAMPFNIDQSQVATYAHVINPSYTTNQPGFVNVNTPRVNAAEIMSFTSSEDIGAAMSGSVNENDSEKFLSSNGDDYSRSKTHNNNVNYTHTTPKSRRTSSSATGSRSITSPRRRPLPNSNRNERNTDIHSNGSIADHQNPMNRSNNSSINSNNAGNNNTMVHSVKQGSNRNSVIVNHDGPEGEHEGVQKAFSSEELSQEMANLEGLMKDLSAIAQEEFNY</sequence>
<keyword evidence="9" id="KW-0732">Signal</keyword>
<dbReference type="Gene3D" id="2.60.40.10">
    <property type="entry name" value="Immunoglobulins"/>
    <property type="match status" value="8"/>
</dbReference>
<dbReference type="CDD" id="cd00096">
    <property type="entry name" value="Ig"/>
    <property type="match status" value="1"/>
</dbReference>
<dbReference type="InterPro" id="IPR036116">
    <property type="entry name" value="FN3_sf"/>
</dbReference>
<dbReference type="SUPFAM" id="SSF48726">
    <property type="entry name" value="Immunoglobulin"/>
    <property type="match status" value="2"/>
</dbReference>
<name>A0AAE1Z5H3_SCHME</name>
<evidence type="ECO:0000259" key="11">
    <source>
        <dbReference type="PROSITE" id="PS50853"/>
    </source>
</evidence>
<evidence type="ECO:0000259" key="10">
    <source>
        <dbReference type="PROSITE" id="PS50835"/>
    </source>
</evidence>
<reference evidence="12" key="2">
    <citation type="journal article" date="2023" name="Infect Dis Poverty">
        <title>Chromosome-scale genome of the human blood fluke Schistosoma mekongi and its implications for public health.</title>
        <authorList>
            <person name="Zhou M."/>
            <person name="Xu L."/>
            <person name="Xu D."/>
            <person name="Chen W."/>
            <person name="Khan J."/>
            <person name="Hu Y."/>
            <person name="Huang H."/>
            <person name="Wei H."/>
            <person name="Zhang Y."/>
            <person name="Chusongsang P."/>
            <person name="Tanasarnprasert K."/>
            <person name="Hu X."/>
            <person name="Limpanont Y."/>
            <person name="Lv Z."/>
        </authorList>
    </citation>
    <scope>NUCLEOTIDE SEQUENCE</scope>
    <source>
        <strain evidence="12">LV_2022a</strain>
    </source>
</reference>
<keyword evidence="2 8" id="KW-0812">Transmembrane</keyword>
<dbReference type="PROSITE" id="PS50853">
    <property type="entry name" value="FN3"/>
    <property type="match status" value="4"/>
</dbReference>
<proteinExistence type="predicted"/>
<evidence type="ECO:0000256" key="3">
    <source>
        <dbReference type="ARBA" id="ARBA00022737"/>
    </source>
</evidence>
<dbReference type="InterPro" id="IPR013783">
    <property type="entry name" value="Ig-like_fold"/>
</dbReference>
<feature type="compositionally biased region" description="Low complexity" evidence="7">
    <location>
        <begin position="375"/>
        <end position="392"/>
    </location>
</feature>
<feature type="domain" description="Ig-like" evidence="10">
    <location>
        <begin position="455"/>
        <end position="557"/>
    </location>
</feature>
<evidence type="ECO:0000256" key="8">
    <source>
        <dbReference type="SAM" id="Phobius"/>
    </source>
</evidence>
<evidence type="ECO:0000256" key="5">
    <source>
        <dbReference type="ARBA" id="ARBA00023136"/>
    </source>
</evidence>
<dbReference type="SUPFAM" id="SSF49265">
    <property type="entry name" value="Fibronectin type III"/>
    <property type="match status" value="4"/>
</dbReference>
<evidence type="ECO:0008006" key="14">
    <source>
        <dbReference type="Google" id="ProtNLM"/>
    </source>
</evidence>
<gene>
    <name evidence="12" type="ORF">MN116_008510</name>
</gene>
<feature type="compositionally biased region" description="Low complexity" evidence="7">
    <location>
        <begin position="1985"/>
        <end position="2023"/>
    </location>
</feature>
<dbReference type="Proteomes" id="UP001292079">
    <property type="component" value="Unassembled WGS sequence"/>
</dbReference>
<evidence type="ECO:0000256" key="7">
    <source>
        <dbReference type="SAM" id="MobiDB-lite"/>
    </source>
</evidence>
<feature type="compositionally biased region" description="Low complexity" evidence="7">
    <location>
        <begin position="1628"/>
        <end position="1642"/>
    </location>
</feature>
<dbReference type="PANTHER" id="PTHR13817">
    <property type="entry name" value="TITIN"/>
    <property type="match status" value="1"/>
</dbReference>
<feature type="region of interest" description="Disordered" evidence="7">
    <location>
        <begin position="1782"/>
        <end position="1827"/>
    </location>
</feature>
<dbReference type="Pfam" id="PF00041">
    <property type="entry name" value="fn3"/>
    <property type="match status" value="3"/>
</dbReference>
<dbReference type="SMART" id="SM00409">
    <property type="entry name" value="IG"/>
    <property type="match status" value="2"/>
</dbReference>
<feature type="compositionally biased region" description="Polar residues" evidence="7">
    <location>
        <begin position="1782"/>
        <end position="1822"/>
    </location>
</feature>
<keyword evidence="6" id="KW-0325">Glycoprotein</keyword>